<dbReference type="EMBL" id="GL349437">
    <property type="protein sequence ID" value="KNC53452.1"/>
    <property type="molecule type" value="Genomic_DNA"/>
</dbReference>
<evidence type="ECO:0000313" key="3">
    <source>
        <dbReference type="Proteomes" id="UP000054408"/>
    </source>
</evidence>
<dbReference type="RefSeq" id="XP_013761776.1">
    <property type="nucleotide sequence ID" value="XM_013906322.1"/>
</dbReference>
<evidence type="ECO:0000313" key="2">
    <source>
        <dbReference type="EMBL" id="KNC53452.1"/>
    </source>
</evidence>
<feature type="region of interest" description="Disordered" evidence="1">
    <location>
        <begin position="328"/>
        <end position="360"/>
    </location>
</feature>
<gene>
    <name evidence="2" type="ORF">AMSG_01165</name>
</gene>
<dbReference type="AlphaFoldDB" id="A0A0L0DMB4"/>
<feature type="compositionally biased region" description="Low complexity" evidence="1">
    <location>
        <begin position="424"/>
        <end position="443"/>
    </location>
</feature>
<evidence type="ECO:0000256" key="1">
    <source>
        <dbReference type="SAM" id="MobiDB-lite"/>
    </source>
</evidence>
<sequence length="595" mass="63705">MALLQARPERVVFAPTSHTAEKGTDRASSPAPVLTKRVLLRSLERTAALRVELARPAHPAYALRGPTSVLIPPKGTLPLTIELSVDALRGHAISDVVFVRATRVKDLALGRGEASDDDDDDPYTVAAGMPPDSPGAVQEIALVLEMSEAAEKLASALSPPRRSVKSAMMPRDVARAMARSSRRVAEARERKRAELLASKSTGVLGGNAGSAKSKAKAARARSTKRSASLRYGHSRPGGPLDDIDGVVANALKAVGLDETALASSSRRRGSDSGSGSGSARRHGRRSAPAGRLAVADMPSFAANPYNPDLFSHIDMDEYRASKAAAKAEAATPLKERERGWNTSVVHPESRSKTGLAPALRHKNKLDMSILQKRKLFRKQLFESSMRQAGVPDSDSSDSAGAAGSSEASPSGPPSVRFSNTTKTPPAARSPARYSSRSPSPARRGGNILPPLHARRMSAPPSPMRSPEVSPIKRTGGRSSPSPFPSHARRSARRSARRKSPIESEWQRTVTTEHRNHLEESGYFAKPVAARPHPASIPQLLHPDSRGHRHRSSIIVGGDRPLASPAFFVDGCYYNARGEDVSAMVMKLFRTPELSP</sequence>
<feature type="compositionally biased region" description="Basic residues" evidence="1">
    <location>
        <begin position="486"/>
        <end position="498"/>
    </location>
</feature>
<feature type="compositionally biased region" description="Low complexity" evidence="1">
    <location>
        <begin position="391"/>
        <end position="409"/>
    </location>
</feature>
<organism evidence="2 3">
    <name type="scientific">Thecamonas trahens ATCC 50062</name>
    <dbReference type="NCBI Taxonomy" id="461836"/>
    <lineage>
        <taxon>Eukaryota</taxon>
        <taxon>Apusozoa</taxon>
        <taxon>Apusomonadida</taxon>
        <taxon>Apusomonadidae</taxon>
        <taxon>Thecamonas</taxon>
    </lineage>
</organism>
<dbReference type="Proteomes" id="UP000054408">
    <property type="component" value="Unassembled WGS sequence"/>
</dbReference>
<dbReference type="GeneID" id="25560926"/>
<feature type="compositionally biased region" description="Basic and acidic residues" evidence="1">
    <location>
        <begin position="499"/>
        <end position="513"/>
    </location>
</feature>
<feature type="region of interest" description="Disordered" evidence="1">
    <location>
        <begin position="188"/>
        <end position="242"/>
    </location>
</feature>
<keyword evidence="3" id="KW-1185">Reference proteome</keyword>
<name>A0A0L0DMB4_THETB</name>
<feature type="region of interest" description="Disordered" evidence="1">
    <location>
        <begin position="260"/>
        <end position="291"/>
    </location>
</feature>
<reference evidence="2 3" key="1">
    <citation type="submission" date="2010-05" db="EMBL/GenBank/DDBJ databases">
        <title>The Genome Sequence of Thecamonas trahens ATCC 50062.</title>
        <authorList>
            <consortium name="The Broad Institute Genome Sequencing Platform"/>
            <person name="Russ C."/>
            <person name="Cuomo C."/>
            <person name="Shea T."/>
            <person name="Young S.K."/>
            <person name="Zeng Q."/>
            <person name="Koehrsen M."/>
            <person name="Haas B."/>
            <person name="Borodovsky M."/>
            <person name="Guigo R."/>
            <person name="Alvarado L."/>
            <person name="Berlin A."/>
            <person name="Bochicchio J."/>
            <person name="Borenstein D."/>
            <person name="Chapman S."/>
            <person name="Chen Z."/>
            <person name="Freedman E."/>
            <person name="Gellesch M."/>
            <person name="Goldberg J."/>
            <person name="Griggs A."/>
            <person name="Gujja S."/>
            <person name="Heilman E."/>
            <person name="Heiman D."/>
            <person name="Hepburn T."/>
            <person name="Howarth C."/>
            <person name="Jen D."/>
            <person name="Larson L."/>
            <person name="Mehta T."/>
            <person name="Park D."/>
            <person name="Pearson M."/>
            <person name="Roberts A."/>
            <person name="Saif S."/>
            <person name="Shenoy N."/>
            <person name="Sisk P."/>
            <person name="Stolte C."/>
            <person name="Sykes S."/>
            <person name="Thomson T."/>
            <person name="Walk T."/>
            <person name="White J."/>
            <person name="Yandava C."/>
            <person name="Burger G."/>
            <person name="Gray M.W."/>
            <person name="Holland P.W.H."/>
            <person name="King N."/>
            <person name="Lang F.B.F."/>
            <person name="Roger A.J."/>
            <person name="Ruiz-Trillo I."/>
            <person name="Lander E."/>
            <person name="Nusbaum C."/>
        </authorList>
    </citation>
    <scope>NUCLEOTIDE SEQUENCE [LARGE SCALE GENOMIC DNA]</scope>
    <source>
        <strain evidence="2 3">ATCC 50062</strain>
    </source>
</reference>
<proteinExistence type="predicted"/>
<accession>A0A0L0DMB4</accession>
<feature type="region of interest" description="Disordered" evidence="1">
    <location>
        <begin position="385"/>
        <end position="513"/>
    </location>
</feature>
<protein>
    <submittedName>
        <fullName evidence="2">Uncharacterized protein</fullName>
    </submittedName>
</protein>
<feature type="compositionally biased region" description="Basic residues" evidence="1">
    <location>
        <begin position="213"/>
        <end position="224"/>
    </location>
</feature>